<gene>
    <name evidence="2" type="ORF">LCGC14_0294450</name>
</gene>
<accession>A0A0F9U911</accession>
<protein>
    <submittedName>
        <fullName evidence="2">Uncharacterized protein</fullName>
    </submittedName>
</protein>
<proteinExistence type="predicted"/>
<name>A0A0F9U911_9ZZZZ</name>
<comment type="caution">
    <text evidence="2">The sequence shown here is derived from an EMBL/GenBank/DDBJ whole genome shotgun (WGS) entry which is preliminary data.</text>
</comment>
<evidence type="ECO:0000256" key="1">
    <source>
        <dbReference type="SAM" id="MobiDB-lite"/>
    </source>
</evidence>
<evidence type="ECO:0000313" key="2">
    <source>
        <dbReference type="EMBL" id="KKN83792.1"/>
    </source>
</evidence>
<feature type="region of interest" description="Disordered" evidence="1">
    <location>
        <begin position="1"/>
        <end position="31"/>
    </location>
</feature>
<organism evidence="2">
    <name type="scientific">marine sediment metagenome</name>
    <dbReference type="NCBI Taxonomy" id="412755"/>
    <lineage>
        <taxon>unclassified sequences</taxon>
        <taxon>metagenomes</taxon>
        <taxon>ecological metagenomes</taxon>
    </lineage>
</organism>
<sequence length="71" mass="8007">MAAQQATEDSARKKREIADAERHLGEDPSGRDAARFAAGWLEANIRNRLDVIPIKTRKYLEVAIAFLKKVE</sequence>
<feature type="compositionally biased region" description="Basic and acidic residues" evidence="1">
    <location>
        <begin position="16"/>
        <end position="31"/>
    </location>
</feature>
<reference evidence="2" key="1">
    <citation type="journal article" date="2015" name="Nature">
        <title>Complex archaea that bridge the gap between prokaryotes and eukaryotes.</title>
        <authorList>
            <person name="Spang A."/>
            <person name="Saw J.H."/>
            <person name="Jorgensen S.L."/>
            <person name="Zaremba-Niedzwiedzka K."/>
            <person name="Martijn J."/>
            <person name="Lind A.E."/>
            <person name="van Eijk R."/>
            <person name="Schleper C."/>
            <person name="Guy L."/>
            <person name="Ettema T.J."/>
        </authorList>
    </citation>
    <scope>NUCLEOTIDE SEQUENCE</scope>
</reference>
<dbReference type="AlphaFoldDB" id="A0A0F9U911"/>
<dbReference type="EMBL" id="LAZR01000179">
    <property type="protein sequence ID" value="KKN83792.1"/>
    <property type="molecule type" value="Genomic_DNA"/>
</dbReference>